<dbReference type="AlphaFoldDB" id="A0A645I5Y7"/>
<accession>A0A645I5Y7</accession>
<reference evidence="1" key="1">
    <citation type="submission" date="2019-08" db="EMBL/GenBank/DDBJ databases">
        <authorList>
            <person name="Kucharzyk K."/>
            <person name="Murdoch R.W."/>
            <person name="Higgins S."/>
            <person name="Loffler F."/>
        </authorList>
    </citation>
    <scope>NUCLEOTIDE SEQUENCE</scope>
</reference>
<gene>
    <name evidence="1" type="ORF">SDC9_193381</name>
</gene>
<evidence type="ECO:0000313" key="1">
    <source>
        <dbReference type="EMBL" id="MPN45809.1"/>
    </source>
</evidence>
<sequence>MAWEESPIVYGTPFYIAGDVNLDDNIDETDVVTLNRVIGFFGRIDQKDPRNFIEY</sequence>
<name>A0A645I5Y7_9ZZZZ</name>
<organism evidence="1">
    <name type="scientific">bioreactor metagenome</name>
    <dbReference type="NCBI Taxonomy" id="1076179"/>
    <lineage>
        <taxon>unclassified sequences</taxon>
        <taxon>metagenomes</taxon>
        <taxon>ecological metagenomes</taxon>
    </lineage>
</organism>
<comment type="caution">
    <text evidence="1">The sequence shown here is derived from an EMBL/GenBank/DDBJ whole genome shotgun (WGS) entry which is preliminary data.</text>
</comment>
<dbReference type="EMBL" id="VSSQ01105968">
    <property type="protein sequence ID" value="MPN45809.1"/>
    <property type="molecule type" value="Genomic_DNA"/>
</dbReference>
<protein>
    <submittedName>
        <fullName evidence="1">Uncharacterized protein</fullName>
    </submittedName>
</protein>
<proteinExistence type="predicted"/>